<dbReference type="AlphaFoldDB" id="A0A2P2PQX1"/>
<dbReference type="EMBL" id="GGEC01076545">
    <property type="protein sequence ID" value="MBX57029.1"/>
    <property type="molecule type" value="Transcribed_RNA"/>
</dbReference>
<reference evidence="1" key="1">
    <citation type="submission" date="2018-02" db="EMBL/GenBank/DDBJ databases">
        <title>Rhizophora mucronata_Transcriptome.</title>
        <authorList>
            <person name="Meera S.P."/>
            <person name="Sreeshan A."/>
            <person name="Augustine A."/>
        </authorList>
    </citation>
    <scope>NUCLEOTIDE SEQUENCE</scope>
    <source>
        <tissue evidence="1">Leaf</tissue>
    </source>
</reference>
<organism evidence="1">
    <name type="scientific">Rhizophora mucronata</name>
    <name type="common">Asiatic mangrove</name>
    <dbReference type="NCBI Taxonomy" id="61149"/>
    <lineage>
        <taxon>Eukaryota</taxon>
        <taxon>Viridiplantae</taxon>
        <taxon>Streptophyta</taxon>
        <taxon>Embryophyta</taxon>
        <taxon>Tracheophyta</taxon>
        <taxon>Spermatophyta</taxon>
        <taxon>Magnoliopsida</taxon>
        <taxon>eudicotyledons</taxon>
        <taxon>Gunneridae</taxon>
        <taxon>Pentapetalae</taxon>
        <taxon>rosids</taxon>
        <taxon>fabids</taxon>
        <taxon>Malpighiales</taxon>
        <taxon>Rhizophoraceae</taxon>
        <taxon>Rhizophora</taxon>
    </lineage>
</organism>
<name>A0A2P2PQX1_RHIMU</name>
<proteinExistence type="predicted"/>
<sequence length="55" mass="6259">MKSLKLTISIHPNNPEMDGKGTYNTQNVKMSSELPALARKIWHAHTSVWILLFLP</sequence>
<accession>A0A2P2PQX1</accession>
<evidence type="ECO:0000313" key="1">
    <source>
        <dbReference type="EMBL" id="MBX57029.1"/>
    </source>
</evidence>
<protein>
    <submittedName>
        <fullName evidence="1">Uncharacterized protein</fullName>
    </submittedName>
</protein>